<gene>
    <name evidence="1" type="ORF">ANN_17536</name>
</gene>
<protein>
    <submittedName>
        <fullName evidence="1">Uncharacterized protein</fullName>
    </submittedName>
</protein>
<reference evidence="1 2" key="1">
    <citation type="journal article" date="2022" name="Allergy">
        <title>Genome assembly and annotation of Periplaneta americana reveal a comprehensive cockroach allergen profile.</title>
        <authorList>
            <person name="Wang L."/>
            <person name="Xiong Q."/>
            <person name="Saelim N."/>
            <person name="Wang L."/>
            <person name="Nong W."/>
            <person name="Wan A.T."/>
            <person name="Shi M."/>
            <person name="Liu X."/>
            <person name="Cao Q."/>
            <person name="Hui J.H.L."/>
            <person name="Sookrung N."/>
            <person name="Leung T.F."/>
            <person name="Tungtrongchitr A."/>
            <person name="Tsui S.K.W."/>
        </authorList>
    </citation>
    <scope>NUCLEOTIDE SEQUENCE [LARGE SCALE GENOMIC DNA]</scope>
    <source>
        <strain evidence="1">PWHHKU_190912</strain>
    </source>
</reference>
<name>A0ABQ8SUM7_PERAM</name>
<comment type="caution">
    <text evidence="1">The sequence shown here is derived from an EMBL/GenBank/DDBJ whole genome shotgun (WGS) entry which is preliminary data.</text>
</comment>
<proteinExistence type="predicted"/>
<evidence type="ECO:0000313" key="1">
    <source>
        <dbReference type="EMBL" id="KAJ4437392.1"/>
    </source>
</evidence>
<organism evidence="1 2">
    <name type="scientific">Periplaneta americana</name>
    <name type="common">American cockroach</name>
    <name type="synonym">Blatta americana</name>
    <dbReference type="NCBI Taxonomy" id="6978"/>
    <lineage>
        <taxon>Eukaryota</taxon>
        <taxon>Metazoa</taxon>
        <taxon>Ecdysozoa</taxon>
        <taxon>Arthropoda</taxon>
        <taxon>Hexapoda</taxon>
        <taxon>Insecta</taxon>
        <taxon>Pterygota</taxon>
        <taxon>Neoptera</taxon>
        <taxon>Polyneoptera</taxon>
        <taxon>Dictyoptera</taxon>
        <taxon>Blattodea</taxon>
        <taxon>Blattoidea</taxon>
        <taxon>Blattidae</taxon>
        <taxon>Blattinae</taxon>
        <taxon>Periplaneta</taxon>
    </lineage>
</organism>
<dbReference type="Proteomes" id="UP001148838">
    <property type="component" value="Unassembled WGS sequence"/>
</dbReference>
<evidence type="ECO:0000313" key="2">
    <source>
        <dbReference type="Proteomes" id="UP001148838"/>
    </source>
</evidence>
<dbReference type="EMBL" id="JAJSOF020000021">
    <property type="protein sequence ID" value="KAJ4437392.1"/>
    <property type="molecule type" value="Genomic_DNA"/>
</dbReference>
<keyword evidence="2" id="KW-1185">Reference proteome</keyword>
<sequence length="118" mass="12905">MAGLCEGGNEPSGSLKAISEARIPLPLLLGSHSNYFVQLQLKPVFRFRFLSCSSYSILLRNGYYACGEIALRSIAGPGMRAAPFSRPELLSHRKALQFQARAERSRSGGLTLQLPSLH</sequence>
<accession>A0ABQ8SUM7</accession>